<keyword evidence="3" id="KW-1185">Reference proteome</keyword>
<proteinExistence type="predicted"/>
<gene>
    <name evidence="2" type="ORF">RS030_162455</name>
</gene>
<evidence type="ECO:0000256" key="1">
    <source>
        <dbReference type="SAM" id="MobiDB-lite"/>
    </source>
</evidence>
<dbReference type="AlphaFoldDB" id="A0AAV9Y0E2"/>
<evidence type="ECO:0000313" key="2">
    <source>
        <dbReference type="EMBL" id="KAK6590312.1"/>
    </source>
</evidence>
<dbReference type="Proteomes" id="UP001311799">
    <property type="component" value="Unassembled WGS sequence"/>
</dbReference>
<reference evidence="2 3" key="1">
    <citation type="submission" date="2023-10" db="EMBL/GenBank/DDBJ databases">
        <title>Comparative genomics analysis reveals potential genetic determinants of host preference in Cryptosporidium xiaoi.</title>
        <authorList>
            <person name="Xiao L."/>
            <person name="Li J."/>
        </authorList>
    </citation>
    <scope>NUCLEOTIDE SEQUENCE [LARGE SCALE GENOMIC DNA]</scope>
    <source>
        <strain evidence="2 3">52996</strain>
    </source>
</reference>
<organism evidence="2 3">
    <name type="scientific">Cryptosporidium xiaoi</name>
    <dbReference type="NCBI Taxonomy" id="659607"/>
    <lineage>
        <taxon>Eukaryota</taxon>
        <taxon>Sar</taxon>
        <taxon>Alveolata</taxon>
        <taxon>Apicomplexa</taxon>
        <taxon>Conoidasida</taxon>
        <taxon>Coccidia</taxon>
        <taxon>Eucoccidiorida</taxon>
        <taxon>Eimeriorina</taxon>
        <taxon>Cryptosporidiidae</taxon>
        <taxon>Cryptosporidium</taxon>
    </lineage>
</organism>
<sequence length="1051" mass="123138">MSGKKRRGELEGTQDVTPRKQRLPFKEVETSIFDVWNTEISQITDRSQTELSNKTDKIYNGIGKELESTIFEYSMSEDDFFLSLLKNDNVENNIASIIEYFEKHLDFKKLKNKEIMSVEEAQDNLAKNLKKSYSRLVDQMVIKGDKFVIKDWSYLLPILLSNTISDIEVNVILEKIPKIVMLLIKSLRKFQLNTGKYDSDDSLESTTVYKRLLSEYKIMNSIYSRINTISVDCIVKKIHDPFTFYIKNVLYKIPVTKTSYSFVPVKYNKDENGIMTSRFKLDTNLLYNSSSLYMLYGNNISSLGVFGSSFLKKRANLDNLWQLKLFKNQSKVLRICKNKKKDNLFNNFEMSKFDKFIGGLGYGISSFDSLSSMNPRPEMNKKEASNILRYHISKKVYKKYLKDIDQHSKSKLNLCRMPLLGKDNVNEIQDCQRFELENFSAFPSVPNKELEREKNDLCNKRLQNKDLTDTSPLGYLSSTRLKDQYKRELELVVLDIKEFSAKNQDFNTIRFDEYGLFWNNELLKSKDDSVTNFKLVPLRSCTASINHSPRFKTHVYFSRFLLEEVINSNWRKKLITKNKKYYKLSSLINNGFLSKAQKESVNKITKIITNNDLWENYSDIIPKILTRSEKNITDKELQEWEDYDENDKFDSDIIEMSKLSEKGLKSLEFYGKYFKLNSKNYRLVSKKCQKMLAKYIFKQYPRFLTQYFKMRKEWKDHNSTETSKKNKNNPNNSSKIQLDIIGYSGNRNVKAQLDNFQNLNIKHEIENIRSKDVSDPQVKHLIKMEKQEMKSVIKVLPEFDDNSALNMVFKFEDFAPKSIDKYIVLEWDKGLVSQENQYFNSFPKLLIQSLACNSILSQQYKSFFLKVIVLINWLIYLLNNTNKSFGGSKGIKKCLDSQFEREYNNQDKTIKKLKDIPTEVCNWIISTFMSKYQNESLQIRYGFSSVGENKLFVTILWLSNYVLSHTNNINYSEYSVYKTPEYLPSGNAQTIVDFSTLLNEDLRDKFYKKFSTLAFILGFRSPKPPPRNFKARDYSIPPNVTSVVLSSHPKV</sequence>
<accession>A0AAV9Y0E2</accession>
<dbReference type="EMBL" id="JAWDEY010000007">
    <property type="protein sequence ID" value="KAK6590312.1"/>
    <property type="molecule type" value="Genomic_DNA"/>
</dbReference>
<evidence type="ECO:0000313" key="3">
    <source>
        <dbReference type="Proteomes" id="UP001311799"/>
    </source>
</evidence>
<protein>
    <submittedName>
        <fullName evidence="2">Uncharacterized protein</fullName>
    </submittedName>
</protein>
<comment type="caution">
    <text evidence="2">The sequence shown here is derived from an EMBL/GenBank/DDBJ whole genome shotgun (WGS) entry which is preliminary data.</text>
</comment>
<feature type="region of interest" description="Disordered" evidence="1">
    <location>
        <begin position="1"/>
        <end position="21"/>
    </location>
</feature>
<name>A0AAV9Y0E2_9CRYT</name>